<evidence type="ECO:0000256" key="4">
    <source>
        <dbReference type="ARBA" id="ARBA00022753"/>
    </source>
</evidence>
<dbReference type="GeneID" id="107425902"/>
<name>A0A6P4ABF2_ZIZJJ</name>
<comment type="similarity">
    <text evidence="2">Belongs to the ubiquitin-conjugating enzyme family. UEV subfamily.</text>
</comment>
<dbReference type="InParanoid" id="A0A6P4ABF2"/>
<keyword evidence="8" id="KW-0732">Signal</keyword>
<dbReference type="PROSITE" id="PS51312">
    <property type="entry name" value="SB"/>
    <property type="match status" value="1"/>
</dbReference>
<comment type="subcellular location">
    <subcellularLocation>
        <location evidence="1">Endosome</location>
    </subcellularLocation>
</comment>
<proteinExistence type="inferred from homology"/>
<dbReference type="KEGG" id="zju:107425902"/>
<dbReference type="PANTHER" id="PTHR23306">
    <property type="entry name" value="TUMOR SUSCEPTIBILITY GENE 101 PROTEIN-RELATED"/>
    <property type="match status" value="1"/>
</dbReference>
<dbReference type="InterPro" id="IPR017916">
    <property type="entry name" value="SB_dom"/>
</dbReference>
<feature type="domain" description="SB" evidence="9">
    <location>
        <begin position="299"/>
        <end position="367"/>
    </location>
</feature>
<dbReference type="PROSITE" id="PS51322">
    <property type="entry name" value="UEV"/>
    <property type="match status" value="1"/>
</dbReference>
<accession>A0A6P4ABF2</accession>
<evidence type="ECO:0000259" key="9">
    <source>
        <dbReference type="PROSITE" id="PS51312"/>
    </source>
</evidence>
<sequence>MVFFFFFFFFFLLAICQLSILIKNQPLMGSSTSVQFVETALSRTTGPFALSYTDPNQKWLIRKHLLSLLQEYPAFSPSFGTFTHNDGTAVNLFYASGELHISNGRPPIPLIIWLHENYPFMPPMVFVSPNSTYPIHPRHPFVDPCGATASPYLQTWIHPGCNLSKLVHNLIRLFSQDHPFLSSSSSSSVRGFSHPSLASKREALDHLVGSLHYDIGALTAKTMEEIERLSKFKVEMVKRVDSTRRIIDGLDHEKLILKGRVSELVEEADMVLNWLKVNDREIWVAKIGDEIENAFEAVGDDSNEVLDCLAADKAIEDSIYALDKAVEQGVVSSSDYIRQVRVLAREQFKNNATLLKLRGPTMLHCLDDSKLF</sequence>
<feature type="signal peptide" evidence="8">
    <location>
        <begin position="1"/>
        <end position="16"/>
    </location>
</feature>
<keyword evidence="5 7" id="KW-0653">Protein transport</keyword>
<evidence type="ECO:0000256" key="6">
    <source>
        <dbReference type="ARBA" id="ARBA00023054"/>
    </source>
</evidence>
<evidence type="ECO:0000256" key="2">
    <source>
        <dbReference type="ARBA" id="ARBA00009594"/>
    </source>
</evidence>
<reference evidence="12" key="1">
    <citation type="submission" date="2025-08" db="UniProtKB">
        <authorList>
            <consortium name="RefSeq"/>
        </authorList>
    </citation>
    <scope>IDENTIFICATION</scope>
    <source>
        <tissue evidence="12">Seedling</tissue>
    </source>
</reference>
<dbReference type="InterPro" id="IPR008883">
    <property type="entry name" value="UEV_N"/>
</dbReference>
<evidence type="ECO:0000313" key="12">
    <source>
        <dbReference type="RefSeq" id="XP_015891441.3"/>
    </source>
</evidence>
<evidence type="ECO:0000256" key="5">
    <source>
        <dbReference type="ARBA" id="ARBA00022927"/>
    </source>
</evidence>
<gene>
    <name evidence="12" type="primary">LOC107425902</name>
</gene>
<organism evidence="11 12">
    <name type="scientific">Ziziphus jujuba</name>
    <name type="common">Chinese jujube</name>
    <name type="synonym">Ziziphus sativa</name>
    <dbReference type="NCBI Taxonomy" id="326968"/>
    <lineage>
        <taxon>Eukaryota</taxon>
        <taxon>Viridiplantae</taxon>
        <taxon>Streptophyta</taxon>
        <taxon>Embryophyta</taxon>
        <taxon>Tracheophyta</taxon>
        <taxon>Spermatophyta</taxon>
        <taxon>Magnoliopsida</taxon>
        <taxon>eudicotyledons</taxon>
        <taxon>Gunneridae</taxon>
        <taxon>Pentapetalae</taxon>
        <taxon>rosids</taxon>
        <taxon>fabids</taxon>
        <taxon>Rosales</taxon>
        <taxon>Rhamnaceae</taxon>
        <taxon>Paliureae</taxon>
        <taxon>Ziziphus</taxon>
    </lineage>
</organism>
<keyword evidence="3 7" id="KW-0813">Transport</keyword>
<dbReference type="SUPFAM" id="SSF140111">
    <property type="entry name" value="Endosomal sorting complex assembly domain"/>
    <property type="match status" value="1"/>
</dbReference>
<keyword evidence="4" id="KW-0967">Endosome</keyword>
<feature type="domain" description="UEV" evidence="10">
    <location>
        <begin position="42"/>
        <end position="184"/>
    </location>
</feature>
<dbReference type="RefSeq" id="XP_015891441.3">
    <property type="nucleotide sequence ID" value="XM_016035955.4"/>
</dbReference>
<evidence type="ECO:0000259" key="10">
    <source>
        <dbReference type="PROSITE" id="PS51322"/>
    </source>
</evidence>
<dbReference type="Proteomes" id="UP001652623">
    <property type="component" value="Chromosome 9"/>
</dbReference>
<dbReference type="InterPro" id="IPR016135">
    <property type="entry name" value="UBQ-conjugating_enzyme/RWD"/>
</dbReference>
<protein>
    <submittedName>
        <fullName evidence="12">Protein ELC-like</fullName>
    </submittedName>
</protein>
<dbReference type="GO" id="GO:0008333">
    <property type="term" value="P:endosome to lysosome transport"/>
    <property type="evidence" value="ECO:0007669"/>
    <property type="project" value="TreeGrafter"/>
</dbReference>
<keyword evidence="6" id="KW-0175">Coiled coil</keyword>
<evidence type="ECO:0000256" key="7">
    <source>
        <dbReference type="PROSITE-ProRule" id="PRU00644"/>
    </source>
</evidence>
<evidence type="ECO:0000256" key="8">
    <source>
        <dbReference type="SAM" id="SignalP"/>
    </source>
</evidence>
<dbReference type="GO" id="GO:0000813">
    <property type="term" value="C:ESCRT I complex"/>
    <property type="evidence" value="ECO:0007669"/>
    <property type="project" value="TreeGrafter"/>
</dbReference>
<dbReference type="FunCoup" id="A0A6P4ABF2">
    <property type="interactions" value="114"/>
</dbReference>
<dbReference type="SUPFAM" id="SSF54495">
    <property type="entry name" value="UBC-like"/>
    <property type="match status" value="1"/>
</dbReference>
<dbReference type="Pfam" id="PF05743">
    <property type="entry name" value="UEV"/>
    <property type="match status" value="1"/>
</dbReference>
<keyword evidence="11" id="KW-1185">Reference proteome</keyword>
<evidence type="ECO:0000256" key="3">
    <source>
        <dbReference type="ARBA" id="ARBA00022448"/>
    </source>
</evidence>
<evidence type="ECO:0000256" key="1">
    <source>
        <dbReference type="ARBA" id="ARBA00004177"/>
    </source>
</evidence>
<dbReference type="Gene3D" id="3.10.110.10">
    <property type="entry name" value="Ubiquitin Conjugating Enzyme"/>
    <property type="match status" value="1"/>
</dbReference>
<dbReference type="Gene3D" id="6.10.140.820">
    <property type="match status" value="1"/>
</dbReference>
<feature type="chain" id="PRO_5045782225" evidence="8">
    <location>
        <begin position="17"/>
        <end position="372"/>
    </location>
</feature>
<dbReference type="AlphaFoldDB" id="A0A6P4ABF2"/>
<dbReference type="InterPro" id="IPR037202">
    <property type="entry name" value="ESCRT_assembly_dom"/>
</dbReference>
<dbReference type="CDD" id="cd11685">
    <property type="entry name" value="UEV_TSG101-like"/>
    <property type="match status" value="1"/>
</dbReference>
<dbReference type="InterPro" id="IPR052070">
    <property type="entry name" value="ESCRT-I_UEV_domain"/>
</dbReference>
<dbReference type="Pfam" id="PF09454">
    <property type="entry name" value="Vps23_core"/>
    <property type="match status" value="1"/>
</dbReference>
<dbReference type="PANTHER" id="PTHR23306:SF21">
    <property type="entry name" value="UBIQUITIN-CONJUGATING ENZYME_RWD-LIKE PROTEIN"/>
    <property type="match status" value="1"/>
</dbReference>
<dbReference type="GO" id="GO:0015031">
    <property type="term" value="P:protein transport"/>
    <property type="evidence" value="ECO:0007669"/>
    <property type="project" value="UniProtKB-UniRule"/>
</dbReference>
<dbReference type="GO" id="GO:0043130">
    <property type="term" value="F:ubiquitin binding"/>
    <property type="evidence" value="ECO:0007669"/>
    <property type="project" value="TreeGrafter"/>
</dbReference>
<evidence type="ECO:0000313" key="11">
    <source>
        <dbReference type="Proteomes" id="UP001652623"/>
    </source>
</evidence>